<dbReference type="EMBL" id="LCCC01000032">
    <property type="protein sequence ID" value="KKS23351.1"/>
    <property type="molecule type" value="Genomic_DNA"/>
</dbReference>
<dbReference type="AlphaFoldDB" id="A0A0G0ZMS6"/>
<dbReference type="SUPFAM" id="SSF49299">
    <property type="entry name" value="PKD domain"/>
    <property type="match status" value="2"/>
</dbReference>
<name>A0A0G0ZMS6_9BACT</name>
<dbReference type="InterPro" id="IPR002477">
    <property type="entry name" value="Peptidoglycan-bd-like"/>
</dbReference>
<organism evidence="2 3">
    <name type="scientific">Candidatus Nomurabacteria bacterium GW2011_GWC2_41_8</name>
    <dbReference type="NCBI Taxonomy" id="1618755"/>
    <lineage>
        <taxon>Bacteria</taxon>
        <taxon>Candidatus Nomuraibacteriota</taxon>
    </lineage>
</organism>
<dbReference type="Gene3D" id="2.60.40.10">
    <property type="entry name" value="Immunoglobulins"/>
    <property type="match status" value="3"/>
</dbReference>
<dbReference type="CDD" id="cd00146">
    <property type="entry name" value="PKD"/>
    <property type="match status" value="1"/>
</dbReference>
<dbReference type="Gene3D" id="1.10.101.10">
    <property type="entry name" value="PGBD-like superfamily/PGBD"/>
    <property type="match status" value="1"/>
</dbReference>
<dbReference type="InterPro" id="IPR013783">
    <property type="entry name" value="Ig-like_fold"/>
</dbReference>
<dbReference type="SMART" id="SM00089">
    <property type="entry name" value="PKD"/>
    <property type="match status" value="2"/>
</dbReference>
<dbReference type="InterPro" id="IPR022409">
    <property type="entry name" value="PKD/Chitinase_dom"/>
</dbReference>
<reference evidence="2 3" key="1">
    <citation type="journal article" date="2015" name="Nature">
        <title>rRNA introns, odd ribosomes, and small enigmatic genomes across a large radiation of phyla.</title>
        <authorList>
            <person name="Brown C.T."/>
            <person name="Hug L.A."/>
            <person name="Thomas B.C."/>
            <person name="Sharon I."/>
            <person name="Castelle C.J."/>
            <person name="Singh A."/>
            <person name="Wilkins M.J."/>
            <person name="Williams K.H."/>
            <person name="Banfield J.F."/>
        </authorList>
    </citation>
    <scope>NUCLEOTIDE SEQUENCE [LARGE SCALE GENOMIC DNA]</scope>
</reference>
<dbReference type="InterPro" id="IPR035986">
    <property type="entry name" value="PKD_dom_sf"/>
</dbReference>
<gene>
    <name evidence="2" type="ORF">UU82_C0032G0003</name>
</gene>
<dbReference type="InterPro" id="IPR036365">
    <property type="entry name" value="PGBD-like_sf"/>
</dbReference>
<protein>
    <submittedName>
        <fullName evidence="2">Peptidoglycan-binding domain 1 protein</fullName>
    </submittedName>
</protein>
<feature type="domain" description="PKD" evidence="1">
    <location>
        <begin position="509"/>
        <end position="602"/>
    </location>
</feature>
<proteinExistence type="predicted"/>
<dbReference type="SUPFAM" id="SSF47090">
    <property type="entry name" value="PGBD-like"/>
    <property type="match status" value="1"/>
</dbReference>
<dbReference type="PROSITE" id="PS50093">
    <property type="entry name" value="PKD"/>
    <property type="match status" value="1"/>
</dbReference>
<dbReference type="InterPro" id="IPR000601">
    <property type="entry name" value="PKD_dom"/>
</dbReference>
<evidence type="ECO:0000313" key="3">
    <source>
        <dbReference type="Proteomes" id="UP000033949"/>
    </source>
</evidence>
<dbReference type="Pfam" id="PF18911">
    <property type="entry name" value="PKD_4"/>
    <property type="match status" value="1"/>
</dbReference>
<dbReference type="InterPro" id="IPR036366">
    <property type="entry name" value="PGBDSf"/>
</dbReference>
<evidence type="ECO:0000259" key="1">
    <source>
        <dbReference type="PROSITE" id="PS50093"/>
    </source>
</evidence>
<evidence type="ECO:0000313" key="2">
    <source>
        <dbReference type="EMBL" id="KKS23351.1"/>
    </source>
</evidence>
<comment type="caution">
    <text evidence="2">The sequence shown here is derived from an EMBL/GenBank/DDBJ whole genome shotgun (WGS) entry which is preliminary data.</text>
</comment>
<dbReference type="Pfam" id="PF01471">
    <property type="entry name" value="PG_binding_1"/>
    <property type="match status" value="1"/>
</dbReference>
<accession>A0A0G0ZMS6</accession>
<dbReference type="Proteomes" id="UP000033949">
    <property type="component" value="Unassembled WGS sequence"/>
</dbReference>
<sequence>MKKYILVLFILSFIFGFFNVSNITSVSADNSGCMTGDLFSRTTGQPCDTTTTLTECRPGDLFNSMTGKPCNAAQDNSSSAVSKFNNLFKNTFKIGTKGNDVKILQQFLKDEDYYFGKIDGKYGRITARAVKDFQDDNDIATTPIITIPPVVCPLVDVNGVAQHVCPPKDPVPPTYQSPVISGVSGPQSLNVNQQGTWTVIAYDTNKGIGNLSYSVLWGDEELGPQNVPIASSPLRTAEQNATFTHAYYYAGNFTPTFTVTNFGGQKAQTSLSVNVGGVSTNAQPKMGPIAVPSNISVGQSVKFNFSATDADNDDLSWSLNWGEGPGGTTTCAIVNSSRGSGQNWSYSESHAWYTAGAFLVKVYVTDCKGGMAETSFTVNVGGVTSNSITVLSPNGGETWAKGTTQKIEWSNVTCAPGFCGDSPSTYHDIKLIKYNTCTSSICPMWYSQEWTIAKNQLAPYIYWDVGKTLEDTVSEGSYKIEVCQTNSGICDSSNSYFKIVNGVATNAQPVLGPTAVPVNISVGQSVNFNFSATDADNDDLNWSINWGDSGSGGSCQTPNPQQKRNWTYNTSHTWNTAGSYLVKVSVTDCRGGTAETSFTVNVGGVSNTGIVVASLDASTPISTTLSPGQVGVMFSRIKLSNNSNNNVSVTLNNIQLSSDTIFADKFIQNIKIFNGSTQVGATASNVTWNGSYYYLWIPATLTIAPYTSTSLTLTADVLTTTNLGVTMRLGIAGLNFNAPGATVAGLPVYGNNMTIAPSDSSFVITTSSPLPNATAEQAYSVEINTTGGANGRGTASRNILVALFYKCLCRFNRNSDNSRSIYIYDWNNSRRPNSDESFFFDGKSSNI</sequence>